<keyword evidence="8" id="KW-0288">FMN</keyword>
<evidence type="ECO:0000256" key="6">
    <source>
        <dbReference type="ARBA" id="ARBA00022617"/>
    </source>
</evidence>
<keyword evidence="14" id="KW-0503">Monooxygenase</keyword>
<gene>
    <name evidence="19" type="ORF">Clacol_000468</name>
</gene>
<comment type="cofactor">
    <cofactor evidence="3">
        <name>FAD</name>
        <dbReference type="ChEBI" id="CHEBI:57692"/>
    </cofactor>
</comment>
<dbReference type="Pfam" id="PF00067">
    <property type="entry name" value="p450"/>
    <property type="match status" value="2"/>
</dbReference>
<evidence type="ECO:0000256" key="3">
    <source>
        <dbReference type="ARBA" id="ARBA00001974"/>
    </source>
</evidence>
<dbReference type="Gene3D" id="1.10.630.10">
    <property type="entry name" value="Cytochrome P450"/>
    <property type="match status" value="1"/>
</dbReference>
<sequence>MASLKSQDKELPLRSLMLLAKEYGPIYQLSLPGRTSVVISSLELADQVCDQKRFHKAVEGPLKEIRHLTKDGLFTAFHDEPNWALAHRILMPAFGPMKIRGMFDSMYDIASQLIAKWDIETPPFIKSMAYYLRESSDRASRPSFVQSYLYRSASARHIFIIKKRKESSEKTDDLLGLMLTAKDPVTGQGLSDENIAANLVTFLIAGHETTSGLLSFTMNFLLHNPTAYAKVREEVDRELGDQPIKIEQVGKLHYIAGKCEARSVLREVLRLTPPATAISMKAFEETVIKSKGKQYIVTPNDTMHVLLPGLHRDPAVYGENADEFEPERMLDDNFEKLPKNAWKPFGNGVRACIGRPLAWQEAIIAVASIFQKFDLVLHNPLYQLELKATLTIKPANFYVHAIPRKRTILPYHPASPIAAQPSGNIPDGASQDGLPLYLAYGSNSGTCKDFAQRVGTQAPIKGFNPSIVTLDSIEANVPTNGPVIIFTASYEGEPADNAGRFVEALRRGREGQFSNVQYVVFGCGHHDWAHTYQKIPILIDDLLEKYGAQRLLERTAADSGGDEFFETVYGKAVDINKEEQDVFSIEFKDNTRPAVLQKEDTSGLGKVILNRHLAENEDSLKIHIEIELPENMTYKAGDYLMILPRNPTQYVQRVLSRFNLIPDQEIEIKSPVQTTLPTNKSISVSEVIAGYVEVSQTATRKNMQGLKRYASEKTLSALVALEEDYKNAVFEKRLSVLDILELYPDISIPFASFLGMLPAMRIRQYSISSSSLWNPQCVSITVSVVDKPASSGLSNRFLGVASNYLANIKPGELIYVGVRSSPQAFHLPAESSKPIVMFAAGSGIAPMRAFMQERAIQVASGQSVGKMILFYGCRAPDQDYLYSTDDLKTWEDLGILEIKPAFSRAVEHSEGNKYVQDRVWHDRDVITEYYEKGAKFYTCGSPSVANGIKDALLKIIKLRQPSWDDERVARAWEVVQNERLATDVFA</sequence>
<dbReference type="SUPFAM" id="SSF52218">
    <property type="entry name" value="Flavoproteins"/>
    <property type="match status" value="1"/>
</dbReference>
<feature type="domain" description="Flavodoxin-like" evidence="17">
    <location>
        <begin position="436"/>
        <end position="573"/>
    </location>
</feature>
<dbReference type="GO" id="GO:0010181">
    <property type="term" value="F:FMN binding"/>
    <property type="evidence" value="ECO:0007669"/>
    <property type="project" value="InterPro"/>
</dbReference>
<dbReference type="InterPro" id="IPR017927">
    <property type="entry name" value="FAD-bd_FR_type"/>
</dbReference>
<dbReference type="GO" id="GO:0070330">
    <property type="term" value="F:aromatase activity"/>
    <property type="evidence" value="ECO:0007669"/>
    <property type="project" value="InterPro"/>
</dbReference>
<keyword evidence="10" id="KW-0274">FAD</keyword>
<keyword evidence="5" id="KW-0813">Transport</keyword>
<evidence type="ECO:0000259" key="18">
    <source>
        <dbReference type="PROSITE" id="PS51384"/>
    </source>
</evidence>
<dbReference type="PROSITE" id="PS00086">
    <property type="entry name" value="CYTOCHROME_P450"/>
    <property type="match status" value="1"/>
</dbReference>
<feature type="binding site" description="axial binding residue" evidence="16">
    <location>
        <position position="352"/>
    </location>
    <ligand>
        <name>heme</name>
        <dbReference type="ChEBI" id="CHEBI:30413"/>
    </ligand>
    <ligandPart>
        <name>Fe</name>
        <dbReference type="ChEBI" id="CHEBI:18248"/>
    </ligandPart>
</feature>
<dbReference type="CDD" id="cd06206">
    <property type="entry name" value="bifunctional_CYPOR"/>
    <property type="match status" value="1"/>
</dbReference>
<evidence type="ECO:0000256" key="2">
    <source>
        <dbReference type="ARBA" id="ARBA00001971"/>
    </source>
</evidence>
<evidence type="ECO:0000256" key="4">
    <source>
        <dbReference type="ARBA" id="ARBA00010018"/>
    </source>
</evidence>
<dbReference type="PROSITE" id="PS50902">
    <property type="entry name" value="FLAVODOXIN_LIKE"/>
    <property type="match status" value="1"/>
</dbReference>
<feature type="domain" description="FAD-binding FR-type" evidence="18">
    <location>
        <begin position="600"/>
        <end position="828"/>
    </location>
</feature>
<comment type="cofactor">
    <cofactor evidence="2 16">
        <name>heme</name>
        <dbReference type="ChEBI" id="CHEBI:30413"/>
    </cofactor>
</comment>
<dbReference type="InterPro" id="IPR001094">
    <property type="entry name" value="Flavdoxin-like"/>
</dbReference>
<dbReference type="InterPro" id="IPR039261">
    <property type="entry name" value="FNR_nucleotide-bd"/>
</dbReference>
<keyword evidence="6 16" id="KW-0349">Heme</keyword>
<dbReference type="SUPFAM" id="SSF48264">
    <property type="entry name" value="Cytochrome P450"/>
    <property type="match status" value="1"/>
</dbReference>
<dbReference type="CDD" id="cd11068">
    <property type="entry name" value="CYP120A1"/>
    <property type="match status" value="1"/>
</dbReference>
<evidence type="ECO:0000256" key="13">
    <source>
        <dbReference type="ARBA" id="ARBA00023004"/>
    </source>
</evidence>
<dbReference type="GO" id="GO:0020037">
    <property type="term" value="F:heme binding"/>
    <property type="evidence" value="ECO:0007669"/>
    <property type="project" value="InterPro"/>
</dbReference>
<evidence type="ECO:0008006" key="21">
    <source>
        <dbReference type="Google" id="ProtNLM"/>
    </source>
</evidence>
<dbReference type="PRINTS" id="PR00369">
    <property type="entry name" value="FLAVODOXIN"/>
</dbReference>
<dbReference type="Gene3D" id="3.40.50.80">
    <property type="entry name" value="Nucleotide-binding domain of ferredoxin-NADP reductase (FNR) module"/>
    <property type="match status" value="1"/>
</dbReference>
<evidence type="ECO:0000256" key="5">
    <source>
        <dbReference type="ARBA" id="ARBA00022448"/>
    </source>
</evidence>
<evidence type="ECO:0000256" key="11">
    <source>
        <dbReference type="ARBA" id="ARBA00022857"/>
    </source>
</evidence>
<dbReference type="Pfam" id="PF00667">
    <property type="entry name" value="FAD_binding_1"/>
    <property type="match status" value="1"/>
</dbReference>
<evidence type="ECO:0000259" key="17">
    <source>
        <dbReference type="PROSITE" id="PS50902"/>
    </source>
</evidence>
<dbReference type="InterPro" id="IPR036396">
    <property type="entry name" value="Cyt_P450_sf"/>
</dbReference>
<evidence type="ECO:0000256" key="10">
    <source>
        <dbReference type="ARBA" id="ARBA00022827"/>
    </source>
</evidence>
<dbReference type="Gene3D" id="2.40.30.10">
    <property type="entry name" value="Translation factors"/>
    <property type="match status" value="1"/>
</dbReference>
<evidence type="ECO:0000256" key="15">
    <source>
        <dbReference type="ARBA" id="ARBA00049342"/>
    </source>
</evidence>
<dbReference type="PROSITE" id="PS51384">
    <property type="entry name" value="FAD_FR"/>
    <property type="match status" value="1"/>
</dbReference>
<dbReference type="Pfam" id="PF00175">
    <property type="entry name" value="NAD_binding_1"/>
    <property type="match status" value="1"/>
</dbReference>
<dbReference type="InterPro" id="IPR029039">
    <property type="entry name" value="Flavoprotein-like_sf"/>
</dbReference>
<keyword evidence="13 16" id="KW-0408">Iron</keyword>
<evidence type="ECO:0000256" key="16">
    <source>
        <dbReference type="PIRSR" id="PIRSR000209-1"/>
    </source>
</evidence>
<dbReference type="PANTHER" id="PTHR19384:SF127">
    <property type="entry name" value="BIFUNCTIONAL CYTOCHROME P450_NADPH--P450 REDUCTASE"/>
    <property type="match status" value="1"/>
</dbReference>
<keyword evidence="11" id="KW-0521">NADP</keyword>
<dbReference type="InterPro" id="IPR003097">
    <property type="entry name" value="CysJ-like_FAD-binding"/>
</dbReference>
<evidence type="ECO:0000313" key="20">
    <source>
        <dbReference type="Proteomes" id="UP001050691"/>
    </source>
</evidence>
<dbReference type="InterPro" id="IPR001128">
    <property type="entry name" value="Cyt_P450"/>
</dbReference>
<organism evidence="19 20">
    <name type="scientific">Clathrus columnatus</name>
    <dbReference type="NCBI Taxonomy" id="1419009"/>
    <lineage>
        <taxon>Eukaryota</taxon>
        <taxon>Fungi</taxon>
        <taxon>Dikarya</taxon>
        <taxon>Basidiomycota</taxon>
        <taxon>Agaricomycotina</taxon>
        <taxon>Agaricomycetes</taxon>
        <taxon>Phallomycetidae</taxon>
        <taxon>Phallales</taxon>
        <taxon>Clathraceae</taxon>
        <taxon>Clathrus</taxon>
    </lineage>
</organism>
<name>A0AAV4ZYI3_9AGAM</name>
<comment type="caution">
    <text evidence="19">The sequence shown here is derived from an EMBL/GenBank/DDBJ whole genome shotgun (WGS) entry which is preliminary data.</text>
</comment>
<dbReference type="Gene3D" id="3.40.50.360">
    <property type="match status" value="1"/>
</dbReference>
<proteinExistence type="inferred from homology"/>
<dbReference type="PIRSF" id="PIRSF000209">
    <property type="entry name" value="Bifunctional_P450_P450R"/>
    <property type="match status" value="1"/>
</dbReference>
<dbReference type="InterPro" id="IPR001709">
    <property type="entry name" value="Flavoprot_Pyr_Nucl_cyt_Rdtase"/>
</dbReference>
<dbReference type="InterPro" id="IPR017972">
    <property type="entry name" value="Cyt_P450_CS"/>
</dbReference>
<dbReference type="Gene3D" id="1.20.990.10">
    <property type="entry name" value="NADPH-cytochrome p450 Reductase, Chain A, domain 3"/>
    <property type="match status" value="1"/>
</dbReference>
<dbReference type="PRINTS" id="PR00371">
    <property type="entry name" value="FPNCR"/>
</dbReference>
<dbReference type="GO" id="GO:0003958">
    <property type="term" value="F:NADPH-hemoprotein reductase activity"/>
    <property type="evidence" value="ECO:0007669"/>
    <property type="project" value="UniProtKB-EC"/>
</dbReference>
<dbReference type="SUPFAM" id="SSF63380">
    <property type="entry name" value="Riboflavin synthase domain-like"/>
    <property type="match status" value="1"/>
</dbReference>
<comment type="catalytic activity">
    <reaction evidence="15">
        <text>2 oxidized [cytochrome P450] + NADPH = 2 reduced [cytochrome P450] + NADP(+) + H(+)</text>
        <dbReference type="Rhea" id="RHEA:24040"/>
        <dbReference type="Rhea" id="RHEA-COMP:14627"/>
        <dbReference type="Rhea" id="RHEA-COMP:14628"/>
        <dbReference type="ChEBI" id="CHEBI:15378"/>
        <dbReference type="ChEBI" id="CHEBI:55376"/>
        <dbReference type="ChEBI" id="CHEBI:57783"/>
        <dbReference type="ChEBI" id="CHEBI:58349"/>
        <dbReference type="ChEBI" id="CHEBI:60344"/>
        <dbReference type="EC" id="1.6.2.4"/>
    </reaction>
</comment>
<dbReference type="PANTHER" id="PTHR19384">
    <property type="entry name" value="NITRIC OXIDE SYNTHASE-RELATED"/>
    <property type="match status" value="1"/>
</dbReference>
<dbReference type="Pfam" id="PF00258">
    <property type="entry name" value="Flavodoxin_1"/>
    <property type="match status" value="1"/>
</dbReference>
<evidence type="ECO:0000313" key="19">
    <source>
        <dbReference type="EMBL" id="GJJ06277.1"/>
    </source>
</evidence>
<keyword evidence="9 16" id="KW-0479">Metal-binding</keyword>
<dbReference type="Proteomes" id="UP001050691">
    <property type="component" value="Unassembled WGS sequence"/>
</dbReference>
<dbReference type="GO" id="GO:0050660">
    <property type="term" value="F:flavin adenine dinucleotide binding"/>
    <property type="evidence" value="ECO:0007669"/>
    <property type="project" value="TreeGrafter"/>
</dbReference>
<dbReference type="InterPro" id="IPR017938">
    <property type="entry name" value="Riboflavin_synthase-like_b-brl"/>
</dbReference>
<dbReference type="InterPro" id="IPR008254">
    <property type="entry name" value="Flavodoxin/NO_synth"/>
</dbReference>
<reference evidence="19" key="1">
    <citation type="submission" date="2021-10" db="EMBL/GenBank/DDBJ databases">
        <title>De novo Genome Assembly of Clathrus columnatus (Basidiomycota, Fungi) Using Illumina and Nanopore Sequence Data.</title>
        <authorList>
            <person name="Ogiso-Tanaka E."/>
            <person name="Itagaki H."/>
            <person name="Hosoya T."/>
            <person name="Hosaka K."/>
        </authorList>
    </citation>
    <scope>NUCLEOTIDE SEQUENCE</scope>
    <source>
        <strain evidence="19">MO-923</strain>
    </source>
</reference>
<keyword evidence="20" id="KW-1185">Reference proteome</keyword>
<evidence type="ECO:0000256" key="14">
    <source>
        <dbReference type="ARBA" id="ARBA00023033"/>
    </source>
</evidence>
<dbReference type="GO" id="GO:0005506">
    <property type="term" value="F:iron ion binding"/>
    <property type="evidence" value="ECO:0007669"/>
    <property type="project" value="InterPro"/>
</dbReference>
<protein>
    <recommendedName>
        <fullName evidence="21">Cytochrome P450</fullName>
    </recommendedName>
</protein>
<keyword evidence="12" id="KW-0560">Oxidoreductase</keyword>
<dbReference type="GO" id="GO:0005829">
    <property type="term" value="C:cytosol"/>
    <property type="evidence" value="ECO:0007669"/>
    <property type="project" value="TreeGrafter"/>
</dbReference>
<dbReference type="EMBL" id="BPWL01000001">
    <property type="protein sequence ID" value="GJJ06277.1"/>
    <property type="molecule type" value="Genomic_DNA"/>
</dbReference>
<comment type="cofactor">
    <cofactor evidence="1">
        <name>FMN</name>
        <dbReference type="ChEBI" id="CHEBI:58210"/>
    </cofactor>
</comment>
<evidence type="ECO:0000256" key="8">
    <source>
        <dbReference type="ARBA" id="ARBA00022643"/>
    </source>
</evidence>
<dbReference type="InterPro" id="IPR001433">
    <property type="entry name" value="OxRdtase_FAD/NAD-bd"/>
</dbReference>
<evidence type="ECO:0000256" key="12">
    <source>
        <dbReference type="ARBA" id="ARBA00023002"/>
    </source>
</evidence>
<evidence type="ECO:0000256" key="9">
    <source>
        <dbReference type="ARBA" id="ARBA00022723"/>
    </source>
</evidence>
<evidence type="ECO:0000256" key="7">
    <source>
        <dbReference type="ARBA" id="ARBA00022630"/>
    </source>
</evidence>
<dbReference type="InterPro" id="IPR023173">
    <property type="entry name" value="NADPH_Cyt_P450_Rdtase_alpha"/>
</dbReference>
<dbReference type="InterPro" id="IPR023206">
    <property type="entry name" value="Bifunctional_P450_P450_red"/>
</dbReference>
<keyword evidence="7" id="KW-0285">Flavoprotein</keyword>
<dbReference type="SUPFAM" id="SSF52343">
    <property type="entry name" value="Ferredoxin reductase-like, C-terminal NADP-linked domain"/>
    <property type="match status" value="1"/>
</dbReference>
<dbReference type="AlphaFoldDB" id="A0AAV4ZYI3"/>
<comment type="similarity">
    <text evidence="4">In the N-terminal section; belongs to the cytochrome P450 family.</text>
</comment>
<accession>A0AAV4ZYI3</accession>
<evidence type="ECO:0000256" key="1">
    <source>
        <dbReference type="ARBA" id="ARBA00001917"/>
    </source>
</evidence>